<evidence type="ECO:0000313" key="2">
    <source>
        <dbReference type="Proteomes" id="UP000315295"/>
    </source>
</evidence>
<evidence type="ECO:0000313" key="1">
    <source>
        <dbReference type="EMBL" id="TQD80049.1"/>
    </source>
</evidence>
<name>A0A540L149_MALBA</name>
<accession>A0A540L149</accession>
<dbReference type="STRING" id="106549.A0A540L149"/>
<reference evidence="1 2" key="1">
    <citation type="journal article" date="2019" name="G3 (Bethesda)">
        <title>Sequencing of a Wild Apple (Malus baccata) Genome Unravels the Differences Between Cultivated and Wild Apple Species Regarding Disease Resistance and Cold Tolerance.</title>
        <authorList>
            <person name="Chen X."/>
        </authorList>
    </citation>
    <scope>NUCLEOTIDE SEQUENCE [LARGE SCALE GENOMIC DNA]</scope>
    <source>
        <strain evidence="2">cv. Shandingzi</strain>
        <tissue evidence="1">Leaves</tissue>
    </source>
</reference>
<dbReference type="Proteomes" id="UP000315295">
    <property type="component" value="Unassembled WGS sequence"/>
</dbReference>
<dbReference type="EMBL" id="VIEB01000825">
    <property type="protein sequence ID" value="TQD80049.1"/>
    <property type="molecule type" value="Genomic_DNA"/>
</dbReference>
<proteinExistence type="predicted"/>
<dbReference type="AlphaFoldDB" id="A0A540L149"/>
<keyword evidence="2" id="KW-1185">Reference proteome</keyword>
<sequence length="100" mass="10595">MAVSSLLRSTVSSPLIEASHADLAAFFKVSSVGFSRNLNYPKVQSSIFGNSIPSKSSSLQICKVRSVQPIKATTIELSPTVQSKSVQPIKATTTKLSAIV</sequence>
<comment type="caution">
    <text evidence="1">The sequence shown here is derived from an EMBL/GenBank/DDBJ whole genome shotgun (WGS) entry which is preliminary data.</text>
</comment>
<gene>
    <name evidence="1" type="ORF">C1H46_034422</name>
</gene>
<protein>
    <submittedName>
        <fullName evidence="1">Uncharacterized protein</fullName>
    </submittedName>
</protein>
<organism evidence="1 2">
    <name type="scientific">Malus baccata</name>
    <name type="common">Siberian crab apple</name>
    <name type="synonym">Pyrus baccata</name>
    <dbReference type="NCBI Taxonomy" id="106549"/>
    <lineage>
        <taxon>Eukaryota</taxon>
        <taxon>Viridiplantae</taxon>
        <taxon>Streptophyta</taxon>
        <taxon>Embryophyta</taxon>
        <taxon>Tracheophyta</taxon>
        <taxon>Spermatophyta</taxon>
        <taxon>Magnoliopsida</taxon>
        <taxon>eudicotyledons</taxon>
        <taxon>Gunneridae</taxon>
        <taxon>Pentapetalae</taxon>
        <taxon>rosids</taxon>
        <taxon>fabids</taxon>
        <taxon>Rosales</taxon>
        <taxon>Rosaceae</taxon>
        <taxon>Amygdaloideae</taxon>
        <taxon>Maleae</taxon>
        <taxon>Malus</taxon>
    </lineage>
</organism>